<reference evidence="2" key="3">
    <citation type="submission" date="2020-05" db="EMBL/GenBank/DDBJ databases">
        <title>Complete genome sequence of Bradyrhizobium diazoefficiens XF2 isolated from soybean nodule.</title>
        <authorList>
            <person name="Noda R."/>
            <person name="Kakizaki K."/>
            <person name="Minamisawa K."/>
        </authorList>
    </citation>
    <scope>NUCLEOTIDE SEQUENCE</scope>
    <source>
        <strain evidence="2">XF2</strain>
    </source>
</reference>
<dbReference type="EMBL" id="AP023096">
    <property type="protein sequence ID" value="BCE68978.1"/>
    <property type="molecule type" value="Genomic_DNA"/>
</dbReference>
<organism evidence="9">
    <name type="scientific">Bradyrhizobium diazoefficiens</name>
    <dbReference type="NCBI Taxonomy" id="1355477"/>
    <lineage>
        <taxon>Bacteria</taxon>
        <taxon>Pseudomonadati</taxon>
        <taxon>Pseudomonadota</taxon>
        <taxon>Alphaproteobacteria</taxon>
        <taxon>Hyphomicrobiales</taxon>
        <taxon>Nitrobacteraceae</taxon>
        <taxon>Bradyrhizobium</taxon>
    </lineage>
</organism>
<evidence type="ECO:0000313" key="4">
    <source>
        <dbReference type="EMBL" id="BCE51553.1"/>
    </source>
</evidence>
<evidence type="ECO:0000313" key="5">
    <source>
        <dbReference type="EMBL" id="BCE60294.1"/>
    </source>
</evidence>
<protein>
    <submittedName>
        <fullName evidence="9">Uncharacterized protein</fullName>
    </submittedName>
</protein>
<reference evidence="9" key="2">
    <citation type="submission" date="2020-05" db="EMBL/GenBank/DDBJ databases">
        <title>Complete genome sequence of Bradyrhizobium diazoefficiens XF10 isolated from soybean nodule.</title>
        <authorList>
            <person name="Noda R."/>
            <person name="Kakizaki K."/>
            <person name="Minamisawa K."/>
        </authorList>
    </citation>
    <scope>NUCLEOTIDE SEQUENCE</scope>
    <source>
        <strain evidence="9">XF10</strain>
    </source>
</reference>
<evidence type="ECO:0000313" key="8">
    <source>
        <dbReference type="EMBL" id="BCE86271.1"/>
    </source>
</evidence>
<evidence type="ECO:0000313" key="6">
    <source>
        <dbReference type="EMBL" id="BCE68978.1"/>
    </source>
</evidence>
<dbReference type="EMBL" id="AP023095">
    <property type="protein sequence ID" value="BCE60294.1"/>
    <property type="molecule type" value="Genomic_DNA"/>
</dbReference>
<sequence>MVRNCTPENLEIPGSVLRTAPERRRMQIMPGLVPGIHELRLGSRSKGVDGRDFDREDALRAFARP</sequence>
<evidence type="ECO:0000313" key="3">
    <source>
        <dbReference type="EMBL" id="BCE42728.1"/>
    </source>
</evidence>
<gene>
    <name evidence="9" type="ORF">XF10B_78470</name>
    <name evidence="1" type="ORF">XF1B_79750</name>
    <name evidence="2" type="ORF">XF2B_78170</name>
    <name evidence="3" type="ORF">XF3B_77590</name>
    <name evidence="4" type="ORF">XF4B_79020</name>
    <name evidence="5" type="ORF">XF5B_78060</name>
    <name evidence="6" type="ORF">XF6B_77770</name>
    <name evidence="7" type="ORF">XF8B_77650</name>
    <name evidence="8" type="ORF">XF9B_76920</name>
</gene>
<dbReference type="EMBL" id="AP023092">
    <property type="protein sequence ID" value="BCE34048.1"/>
    <property type="molecule type" value="Genomic_DNA"/>
</dbReference>
<dbReference type="EMBL" id="AP023094">
    <property type="protein sequence ID" value="BCE51553.1"/>
    <property type="molecule type" value="Genomic_DNA"/>
</dbReference>
<reference evidence="4" key="5">
    <citation type="submission" date="2020-05" db="EMBL/GenBank/DDBJ databases">
        <title>Complete genome sequence of Bradyrhizobium diazoefficiens XF4 isolated from soybean nodule.</title>
        <authorList>
            <person name="Noda R."/>
            <person name="Kakizaki K."/>
            <person name="Minamisawa K."/>
        </authorList>
    </citation>
    <scope>NUCLEOTIDE SEQUENCE</scope>
    <source>
        <strain evidence="4">XF4</strain>
    </source>
</reference>
<dbReference type="EMBL" id="AP023093">
    <property type="protein sequence ID" value="BCE42728.1"/>
    <property type="molecule type" value="Genomic_DNA"/>
</dbReference>
<reference evidence="7" key="8">
    <citation type="submission" date="2020-05" db="EMBL/GenBank/DDBJ databases">
        <title>Complete genome sequence of Bradyrhizobium diazoefficiens XF8 isolated from soybean nodule.</title>
        <authorList>
            <person name="Noda R."/>
            <person name="Kakizaki K."/>
            <person name="Minamisawa K."/>
        </authorList>
    </citation>
    <scope>NUCLEOTIDE SEQUENCE</scope>
    <source>
        <strain evidence="7">XF8</strain>
    </source>
</reference>
<dbReference type="EMBL" id="AP023091">
    <property type="protein sequence ID" value="BCE25294.1"/>
    <property type="molecule type" value="Genomic_DNA"/>
</dbReference>
<dbReference type="EMBL" id="AP023098">
    <property type="protein sequence ID" value="BCE86271.1"/>
    <property type="molecule type" value="Genomic_DNA"/>
</dbReference>
<proteinExistence type="predicted"/>
<evidence type="ECO:0000313" key="1">
    <source>
        <dbReference type="EMBL" id="BCE25294.1"/>
    </source>
</evidence>
<reference evidence="8" key="9">
    <citation type="submission" date="2020-05" db="EMBL/GenBank/DDBJ databases">
        <title>Complete genome sequence of Bradyrhizobium diazoefficiens XF9 isolated from soybean nodule.</title>
        <authorList>
            <person name="Noda R."/>
            <person name="Kakizaki K."/>
            <person name="Minamisawa K."/>
        </authorList>
    </citation>
    <scope>NUCLEOTIDE SEQUENCE</scope>
    <source>
        <strain evidence="8">XF9</strain>
    </source>
</reference>
<reference evidence="5" key="6">
    <citation type="submission" date="2020-05" db="EMBL/GenBank/DDBJ databases">
        <title>Complete genome sequence of Bradyrhizobium diazoefficiens XF5 isolated from soybean nodule.</title>
        <authorList>
            <person name="Noda R."/>
            <person name="Kakizaki K."/>
            <person name="Minamisawa K."/>
        </authorList>
    </citation>
    <scope>NUCLEOTIDE SEQUENCE</scope>
    <source>
        <strain evidence="5">XF5</strain>
    </source>
</reference>
<evidence type="ECO:0000313" key="2">
    <source>
        <dbReference type="EMBL" id="BCE34048.1"/>
    </source>
</evidence>
<dbReference type="AlphaFoldDB" id="A0A810D556"/>
<evidence type="ECO:0000313" key="9">
    <source>
        <dbReference type="EMBL" id="BCE95049.1"/>
    </source>
</evidence>
<reference evidence="6" key="7">
    <citation type="submission" date="2020-05" db="EMBL/GenBank/DDBJ databases">
        <title>Complete genome sequence of Bradyrhizobium diazoefficiens XF6 isolated from soybean nodule.</title>
        <authorList>
            <person name="Noda R."/>
            <person name="Kakizaki K."/>
            <person name="Minamisawa K."/>
        </authorList>
    </citation>
    <scope>NUCLEOTIDE SEQUENCE</scope>
    <source>
        <strain evidence="6">XF6</strain>
    </source>
</reference>
<name>A0A810D556_9BRAD</name>
<dbReference type="EMBL" id="AP023099">
    <property type="protein sequence ID" value="BCE95049.1"/>
    <property type="molecule type" value="Genomic_DNA"/>
</dbReference>
<accession>A0A810D556</accession>
<reference evidence="1" key="1">
    <citation type="submission" date="2020-05" db="EMBL/GenBank/DDBJ databases">
        <title>Complete genome sequence of Bradyrhizobium diazoefficiens XF1 isolated from soybean nodule.</title>
        <authorList>
            <person name="Noda R."/>
            <person name="Kakizaki K."/>
            <person name="Minamisawa K."/>
        </authorList>
    </citation>
    <scope>NUCLEOTIDE SEQUENCE</scope>
    <source>
        <strain evidence="1">XF1</strain>
    </source>
</reference>
<reference evidence="3" key="4">
    <citation type="submission" date="2020-05" db="EMBL/GenBank/DDBJ databases">
        <title>Complete genome sequence of Bradyrhizobium diazoefficiens XF3 isolated from soybean nodule.</title>
        <authorList>
            <person name="Noda R."/>
            <person name="Kakizaki K."/>
            <person name="Minamisawa K."/>
        </authorList>
    </citation>
    <scope>NUCLEOTIDE SEQUENCE</scope>
    <source>
        <strain evidence="3">XF3</strain>
    </source>
</reference>
<evidence type="ECO:0000313" key="7">
    <source>
        <dbReference type="EMBL" id="BCE77654.1"/>
    </source>
</evidence>
<dbReference type="EMBL" id="AP023097">
    <property type="protein sequence ID" value="BCE77654.1"/>
    <property type="molecule type" value="Genomic_DNA"/>
</dbReference>